<comment type="cofactor">
    <cofactor evidence="7">
        <name>Mg(2+)</name>
        <dbReference type="ChEBI" id="CHEBI:18420"/>
    </cofactor>
    <text evidence="7">Binds 1 Mg(2+) ion per subunit.</text>
</comment>
<sequence length="185" mass="20941">MFDRNGTKVIRDYLGNQSIVLIGLMGAGKTTLGRRLAKHLDLPFKDADQEIEAAAGMDVTEFFATFGEEKFREGEEKVISRLLDNGPQILATGGGAYMRQTTRDNIKRQGISIWLRGDLELLMNRIALRQTRPLLQVDNPKEVMQKLIDERYPVYAQANITIDTIDAPHNVMIEKLLDEMIEYAS</sequence>
<evidence type="ECO:0000256" key="4">
    <source>
        <dbReference type="ARBA" id="ARBA00022777"/>
    </source>
</evidence>
<keyword evidence="2 7" id="KW-0808">Transferase</keyword>
<dbReference type="InterPro" id="IPR027417">
    <property type="entry name" value="P-loop_NTPase"/>
</dbReference>
<keyword evidence="3 7" id="KW-0547">Nucleotide-binding</keyword>
<dbReference type="GO" id="GO:0008652">
    <property type="term" value="P:amino acid biosynthetic process"/>
    <property type="evidence" value="ECO:0007669"/>
    <property type="project" value="UniProtKB-KW"/>
</dbReference>
<dbReference type="NCBIfam" id="NF010552">
    <property type="entry name" value="PRK13946.1"/>
    <property type="match status" value="1"/>
</dbReference>
<evidence type="ECO:0000256" key="7">
    <source>
        <dbReference type="HAMAP-Rule" id="MF_00109"/>
    </source>
</evidence>
<keyword evidence="7" id="KW-0460">Magnesium</keyword>
<accession>A0A2A4YT39</accession>
<evidence type="ECO:0000256" key="6">
    <source>
        <dbReference type="ARBA" id="ARBA00023141"/>
    </source>
</evidence>
<evidence type="ECO:0000256" key="2">
    <source>
        <dbReference type="ARBA" id="ARBA00022679"/>
    </source>
</evidence>
<organism evidence="8">
    <name type="scientific">OCS116 cluster bacterium</name>
    <dbReference type="NCBI Taxonomy" id="2030921"/>
    <lineage>
        <taxon>Bacteria</taxon>
        <taxon>Pseudomonadati</taxon>
        <taxon>Pseudomonadota</taxon>
        <taxon>Alphaproteobacteria</taxon>
        <taxon>OCS116 cluster</taxon>
    </lineage>
</organism>
<dbReference type="GO" id="GO:0005829">
    <property type="term" value="C:cytosol"/>
    <property type="evidence" value="ECO:0007669"/>
    <property type="project" value="TreeGrafter"/>
</dbReference>
<comment type="caution">
    <text evidence="8">The sequence shown here is derived from an EMBL/GenBank/DDBJ whole genome shotgun (WGS) entry which is preliminary data.</text>
</comment>
<dbReference type="SUPFAM" id="SSF52540">
    <property type="entry name" value="P-loop containing nucleoside triphosphate hydrolases"/>
    <property type="match status" value="1"/>
</dbReference>
<comment type="caution">
    <text evidence="7">Lacks conserved residue(s) required for the propagation of feature annotation.</text>
</comment>
<feature type="binding site" evidence="7">
    <location>
        <position position="151"/>
    </location>
    <ligand>
        <name>substrate</name>
    </ligand>
</feature>
<comment type="similarity">
    <text evidence="7">Belongs to the shikimate kinase family.</text>
</comment>
<gene>
    <name evidence="7" type="primary">aroK</name>
    <name evidence="8" type="ORF">COB13_14750</name>
</gene>
<dbReference type="GO" id="GO:0000287">
    <property type="term" value="F:magnesium ion binding"/>
    <property type="evidence" value="ECO:0007669"/>
    <property type="project" value="UniProtKB-UniRule"/>
</dbReference>
<keyword evidence="6 7" id="KW-0057">Aromatic amino acid biosynthesis</keyword>
<comment type="function">
    <text evidence="7">Catalyzes the specific phosphorylation of the 3-hydroxyl group of shikimic acid using ATP as a cosubstrate.</text>
</comment>
<dbReference type="CDD" id="cd00464">
    <property type="entry name" value="SK"/>
    <property type="match status" value="1"/>
</dbReference>
<feature type="binding site" evidence="7">
    <location>
        <position position="94"/>
    </location>
    <ligand>
        <name>substrate</name>
    </ligand>
</feature>
<dbReference type="AlphaFoldDB" id="A0A2A4YT39"/>
<name>A0A2A4YT39_9PROT</name>
<comment type="pathway">
    <text evidence="7">Metabolic intermediate biosynthesis; chorismate biosynthesis; chorismate from D-erythrose 4-phosphate and phosphoenolpyruvate: step 5/7.</text>
</comment>
<evidence type="ECO:0000313" key="8">
    <source>
        <dbReference type="EMBL" id="PCI97976.1"/>
    </source>
</evidence>
<evidence type="ECO:0000256" key="3">
    <source>
        <dbReference type="ARBA" id="ARBA00022741"/>
    </source>
</evidence>
<keyword evidence="7" id="KW-0963">Cytoplasm</keyword>
<feature type="binding site" evidence="7">
    <location>
        <position position="48"/>
    </location>
    <ligand>
        <name>substrate</name>
    </ligand>
</feature>
<dbReference type="GO" id="GO:0005524">
    <property type="term" value="F:ATP binding"/>
    <property type="evidence" value="ECO:0007669"/>
    <property type="project" value="UniProtKB-UniRule"/>
</dbReference>
<dbReference type="InterPro" id="IPR031322">
    <property type="entry name" value="Shikimate/glucono_kinase"/>
</dbReference>
<feature type="binding site" evidence="7">
    <location>
        <position position="30"/>
    </location>
    <ligand>
        <name>Mg(2+)</name>
        <dbReference type="ChEBI" id="CHEBI:18420"/>
    </ligand>
</feature>
<keyword evidence="1 7" id="KW-0028">Amino-acid biosynthesis</keyword>
<dbReference type="HAMAP" id="MF_00109">
    <property type="entry name" value="Shikimate_kinase"/>
    <property type="match status" value="1"/>
</dbReference>
<feature type="binding site" evidence="7">
    <location>
        <position position="72"/>
    </location>
    <ligand>
        <name>substrate</name>
    </ligand>
</feature>
<evidence type="ECO:0000256" key="1">
    <source>
        <dbReference type="ARBA" id="ARBA00022605"/>
    </source>
</evidence>
<dbReference type="GO" id="GO:0009073">
    <property type="term" value="P:aromatic amino acid family biosynthetic process"/>
    <property type="evidence" value="ECO:0007669"/>
    <property type="project" value="UniProtKB-KW"/>
</dbReference>
<proteinExistence type="inferred from homology"/>
<keyword evidence="7" id="KW-0479">Metal-binding</keyword>
<comment type="catalytic activity">
    <reaction evidence="7">
        <text>shikimate + ATP = 3-phosphoshikimate + ADP + H(+)</text>
        <dbReference type="Rhea" id="RHEA:13121"/>
        <dbReference type="ChEBI" id="CHEBI:15378"/>
        <dbReference type="ChEBI" id="CHEBI:30616"/>
        <dbReference type="ChEBI" id="CHEBI:36208"/>
        <dbReference type="ChEBI" id="CHEBI:145989"/>
        <dbReference type="ChEBI" id="CHEBI:456216"/>
        <dbReference type="EC" id="2.7.1.71"/>
    </reaction>
</comment>
<dbReference type="Pfam" id="PF01202">
    <property type="entry name" value="SKI"/>
    <property type="match status" value="1"/>
</dbReference>
<dbReference type="PANTHER" id="PTHR21087:SF16">
    <property type="entry name" value="SHIKIMATE KINASE 1, CHLOROPLASTIC"/>
    <property type="match status" value="1"/>
</dbReference>
<reference evidence="8" key="2">
    <citation type="journal article" date="2018" name="ISME J.">
        <title>A dynamic microbial community with high functional redundancy inhabits the cold, oxic subseafloor aquifer.</title>
        <authorList>
            <person name="Tully B.J."/>
            <person name="Wheat C.G."/>
            <person name="Glazer B.T."/>
            <person name="Huber J.A."/>
        </authorList>
    </citation>
    <scope>NUCLEOTIDE SEQUENCE</scope>
    <source>
        <strain evidence="8">NORP83</strain>
    </source>
</reference>
<dbReference type="PANTHER" id="PTHR21087">
    <property type="entry name" value="SHIKIMATE KINASE"/>
    <property type="match status" value="1"/>
</dbReference>
<dbReference type="GO" id="GO:0009423">
    <property type="term" value="P:chorismate biosynthetic process"/>
    <property type="evidence" value="ECO:0007669"/>
    <property type="project" value="UniProtKB-UniRule"/>
</dbReference>
<reference key="1">
    <citation type="submission" date="2017-08" db="EMBL/GenBank/DDBJ databases">
        <title>A dynamic microbial community with high functional redundancy inhabits the cold, oxic subseafloor aquifer.</title>
        <authorList>
            <person name="Tully B.J."/>
            <person name="Wheat C.G."/>
            <person name="Glazer B.T."/>
            <person name="Huber J.A."/>
        </authorList>
    </citation>
    <scope>NUCLEOTIDE SEQUENCE [LARGE SCALE GENOMIC DNA]</scope>
</reference>
<keyword evidence="5 7" id="KW-0067">ATP-binding</keyword>
<comment type="subcellular location">
    <subcellularLocation>
        <location evidence="7">Cytoplasm</location>
    </subcellularLocation>
</comment>
<comment type="subunit">
    <text evidence="7">Monomer.</text>
</comment>
<dbReference type="PRINTS" id="PR01100">
    <property type="entry name" value="SHIKIMTKNASE"/>
</dbReference>
<dbReference type="InterPro" id="IPR000623">
    <property type="entry name" value="Shikimate_kinase/TSH1"/>
</dbReference>
<protein>
    <recommendedName>
        <fullName evidence="7">Shikimate kinase</fullName>
        <shortName evidence="7">SK</shortName>
        <ecNumber evidence="7">2.7.1.71</ecNumber>
    </recommendedName>
</protein>
<dbReference type="Gene3D" id="3.40.50.300">
    <property type="entry name" value="P-loop containing nucleotide triphosphate hydrolases"/>
    <property type="match status" value="1"/>
</dbReference>
<feature type="binding site" evidence="7">
    <location>
        <position position="132"/>
    </location>
    <ligand>
        <name>ATP</name>
        <dbReference type="ChEBI" id="CHEBI:30616"/>
    </ligand>
</feature>
<dbReference type="EC" id="2.7.1.71" evidence="7"/>
<dbReference type="GO" id="GO:0004765">
    <property type="term" value="F:shikimate kinase activity"/>
    <property type="evidence" value="ECO:0007669"/>
    <property type="project" value="UniProtKB-UniRule"/>
</dbReference>
<dbReference type="EMBL" id="NVUS01000025">
    <property type="protein sequence ID" value="PCI97976.1"/>
    <property type="molecule type" value="Genomic_DNA"/>
</dbReference>
<keyword evidence="4 7" id="KW-0418">Kinase</keyword>
<evidence type="ECO:0000256" key="5">
    <source>
        <dbReference type="ARBA" id="ARBA00022840"/>
    </source>
</evidence>
<dbReference type="UniPathway" id="UPA00053">
    <property type="reaction ID" value="UER00088"/>
</dbReference>
<feature type="binding site" evidence="7">
    <location>
        <begin position="26"/>
        <end position="31"/>
    </location>
    <ligand>
        <name>ATP</name>
        <dbReference type="ChEBI" id="CHEBI:30616"/>
    </ligand>
</feature>